<organism evidence="2 3">
    <name type="scientific">Verticillium longisporum</name>
    <name type="common">Verticillium dahliae var. longisporum</name>
    <dbReference type="NCBI Taxonomy" id="100787"/>
    <lineage>
        <taxon>Eukaryota</taxon>
        <taxon>Fungi</taxon>
        <taxon>Dikarya</taxon>
        <taxon>Ascomycota</taxon>
        <taxon>Pezizomycotina</taxon>
        <taxon>Sordariomycetes</taxon>
        <taxon>Hypocreomycetidae</taxon>
        <taxon>Glomerellales</taxon>
        <taxon>Plectosphaerellaceae</taxon>
        <taxon>Verticillium</taxon>
    </lineage>
</organism>
<dbReference type="EMBL" id="CVQI01033287">
    <property type="protein sequence ID" value="CRK43450.1"/>
    <property type="molecule type" value="Genomic_DNA"/>
</dbReference>
<evidence type="ECO:0000313" key="3">
    <source>
        <dbReference type="Proteomes" id="UP000045706"/>
    </source>
</evidence>
<feature type="non-terminal residue" evidence="2">
    <location>
        <position position="1"/>
    </location>
</feature>
<sequence>QLDLHHRLGRRRSRRLLGPQPAAHPQVDVVHVHDIVPLHHRRHAHDARRRRHREAHRLRLDRGRPPPRLHRRIPRRHQHCRGLLEPLVLLQRHWRVQEPGRLAKGACPAPDLRHDPLPPRRHCHLRLRGPGRPVAGPQRCALAHDAQGHLGRRHPHHCHRWCHLRPRCRQVHLLPHVPRHQAHDPPHQALQPCLGRRHLGHLDPRHRHRRVHSRLQQPARPHRCPLRQLVLLRPPRHLLAVDAQGELLLQQGADVPLRRQRRALPDWLPHLRARPVG</sequence>
<protein>
    <submittedName>
        <fullName evidence="2">Uncharacterized protein</fullName>
    </submittedName>
</protein>
<reference evidence="3" key="1">
    <citation type="submission" date="2015-05" db="EMBL/GenBank/DDBJ databases">
        <authorList>
            <person name="Fogelqvist Johan"/>
        </authorList>
    </citation>
    <scope>NUCLEOTIDE SEQUENCE [LARGE SCALE GENOMIC DNA]</scope>
</reference>
<evidence type="ECO:0000256" key="1">
    <source>
        <dbReference type="SAM" id="MobiDB-lite"/>
    </source>
</evidence>
<feature type="non-terminal residue" evidence="2">
    <location>
        <position position="277"/>
    </location>
</feature>
<dbReference type="AlphaFoldDB" id="A0A0G4NAV9"/>
<proteinExistence type="predicted"/>
<accession>A0A0G4NAV9</accession>
<dbReference type="Proteomes" id="UP000045706">
    <property type="component" value="Unassembled WGS sequence"/>
</dbReference>
<gene>
    <name evidence="2" type="ORF">BN1723_019188</name>
</gene>
<feature type="region of interest" description="Disordered" evidence="1">
    <location>
        <begin position="1"/>
        <end position="25"/>
    </location>
</feature>
<evidence type="ECO:0000313" key="2">
    <source>
        <dbReference type="EMBL" id="CRK43450.1"/>
    </source>
</evidence>
<name>A0A0G4NAV9_VERLO</name>